<feature type="domain" description="Replication initiation protein-like C-terminal" evidence="1">
    <location>
        <begin position="232"/>
        <end position="370"/>
    </location>
</feature>
<organism evidence="2 3">
    <name type="scientific">Vitreoscilla stercoraria</name>
    <dbReference type="NCBI Taxonomy" id="61"/>
    <lineage>
        <taxon>Bacteria</taxon>
        <taxon>Pseudomonadati</taxon>
        <taxon>Pseudomonadota</taxon>
        <taxon>Betaproteobacteria</taxon>
        <taxon>Neisseriales</taxon>
        <taxon>Neisseriaceae</taxon>
        <taxon>Vitreoscilla</taxon>
    </lineage>
</organism>
<sequence>MVKTMVNFVNLYRDPKQLCSRPEEAQVALGRPSANFDRHLSNRWVGENLKAAADFGFDLSTPLPFQTSVAQVDDLISKSESFESFKQEFLDCRGNIVELLLKRNIEQEGAFIDQVTFTGDLESLNRRSAQFFDGLDGSHKVDTVAQRSRAISEILKEIFGFGITSQLMTSNFFYDYCFECKANEKLLYAKVHFGGQSNTFCIEVKGLGISAAHPDWNKRLFKVMSSSWFVRPKITRIDIAMDFFHDEYSPEQAREDRNNGLFNTRNKLIPKAQCIGTEWEDDTGRDKSGKTYTIGTRNSARFIRVYNKAAEQGVQETWVRFEVEFGRKAIIPLDALVHPTDYFCGSSTAAARFTNHNARFVDSQKVKLSSTIERQLQVLKKQSGRAINFFIEFFKDATPEQVLNFIKPNHNRLPERLHPAAWSVDAAENVPFDELDDFELNNTLLFGF</sequence>
<dbReference type="InterPro" id="IPR003491">
    <property type="entry name" value="REP-like_C"/>
</dbReference>
<keyword evidence="3" id="KW-1185">Reference proteome</keyword>
<name>A0ABY4E6D7_VITST</name>
<gene>
    <name evidence="2" type="ORF">LVJ81_06610</name>
</gene>
<dbReference type="RefSeq" id="WP_081619594.1">
    <property type="nucleotide sequence ID" value="NZ_CP091512.1"/>
</dbReference>
<protein>
    <submittedName>
        <fullName evidence="2">Replication initiation factor domain-containing protein</fullName>
    </submittedName>
</protein>
<dbReference type="Pfam" id="PF02486">
    <property type="entry name" value="Rep_trans"/>
    <property type="match status" value="1"/>
</dbReference>
<dbReference type="EMBL" id="CP091512">
    <property type="protein sequence ID" value="UOO91346.1"/>
    <property type="molecule type" value="Genomic_DNA"/>
</dbReference>
<evidence type="ECO:0000259" key="1">
    <source>
        <dbReference type="Pfam" id="PF02486"/>
    </source>
</evidence>
<dbReference type="GO" id="GO:0003743">
    <property type="term" value="F:translation initiation factor activity"/>
    <property type="evidence" value="ECO:0007669"/>
    <property type="project" value="UniProtKB-KW"/>
</dbReference>
<dbReference type="Proteomes" id="UP000832034">
    <property type="component" value="Chromosome"/>
</dbReference>
<evidence type="ECO:0000313" key="2">
    <source>
        <dbReference type="EMBL" id="UOO91346.1"/>
    </source>
</evidence>
<proteinExistence type="predicted"/>
<accession>A0ABY4E6D7</accession>
<reference evidence="2" key="2">
    <citation type="journal article" date="2022" name="Res Sq">
        <title>Evolution of multicellular longitudinally dividing oral cavity symbionts (Neisseriaceae).</title>
        <authorList>
            <person name="Nyongesa S."/>
            <person name="Weber P."/>
            <person name="Bernet E."/>
            <person name="Pullido F."/>
            <person name="Nieckarz M."/>
            <person name="Delaby M."/>
            <person name="Nieves C."/>
            <person name="Viehboeck T."/>
            <person name="Krause N."/>
            <person name="Rivera-Millot A."/>
            <person name="Nakamura A."/>
            <person name="Vischer N."/>
            <person name="VanNieuwenhze M."/>
            <person name="Brun Y."/>
            <person name="Cava F."/>
            <person name="Bulgheresi S."/>
            <person name="Veyrier F."/>
        </authorList>
    </citation>
    <scope>NUCLEOTIDE SEQUENCE</scope>
    <source>
        <strain evidence="2">SAG 1488-6</strain>
    </source>
</reference>
<keyword evidence="2" id="KW-0396">Initiation factor</keyword>
<keyword evidence="2" id="KW-0648">Protein biosynthesis</keyword>
<reference evidence="2" key="1">
    <citation type="submission" date="2021-12" db="EMBL/GenBank/DDBJ databases">
        <authorList>
            <person name="Veyrier F.J."/>
        </authorList>
    </citation>
    <scope>NUCLEOTIDE SEQUENCE</scope>
    <source>
        <strain evidence="2">SAG 1488-6</strain>
    </source>
</reference>
<evidence type="ECO:0000313" key="3">
    <source>
        <dbReference type="Proteomes" id="UP000832034"/>
    </source>
</evidence>